<evidence type="ECO:0000313" key="2">
    <source>
        <dbReference type="EMBL" id="RVW72133.1"/>
    </source>
</evidence>
<gene>
    <name evidence="2" type="ORF">CK203_057985</name>
</gene>
<dbReference type="EMBL" id="QGNW01000422">
    <property type="protein sequence ID" value="RVW72133.1"/>
    <property type="molecule type" value="Genomic_DNA"/>
</dbReference>
<organism evidence="2 3">
    <name type="scientific">Vitis vinifera</name>
    <name type="common">Grape</name>
    <dbReference type="NCBI Taxonomy" id="29760"/>
    <lineage>
        <taxon>Eukaryota</taxon>
        <taxon>Viridiplantae</taxon>
        <taxon>Streptophyta</taxon>
        <taxon>Embryophyta</taxon>
        <taxon>Tracheophyta</taxon>
        <taxon>Spermatophyta</taxon>
        <taxon>Magnoliopsida</taxon>
        <taxon>eudicotyledons</taxon>
        <taxon>Gunneridae</taxon>
        <taxon>Pentapetalae</taxon>
        <taxon>rosids</taxon>
        <taxon>Vitales</taxon>
        <taxon>Vitaceae</taxon>
        <taxon>Viteae</taxon>
        <taxon>Vitis</taxon>
    </lineage>
</organism>
<dbReference type="AlphaFoldDB" id="A0A438GIU2"/>
<dbReference type="Proteomes" id="UP000288805">
    <property type="component" value="Unassembled WGS sequence"/>
</dbReference>
<proteinExistence type="predicted"/>
<protein>
    <recommendedName>
        <fullName evidence="1">Retrovirus-related Pol polyprotein from transposon TNT 1-94-like beta-barrel domain-containing protein</fullName>
    </recommendedName>
</protein>
<accession>A0A438GIU2</accession>
<dbReference type="Pfam" id="PF22936">
    <property type="entry name" value="Pol_BBD"/>
    <property type="match status" value="1"/>
</dbReference>
<evidence type="ECO:0000313" key="3">
    <source>
        <dbReference type="Proteomes" id="UP000288805"/>
    </source>
</evidence>
<comment type="caution">
    <text evidence="2">The sequence shown here is derived from an EMBL/GenBank/DDBJ whole genome shotgun (WGS) entry which is preliminary data.</text>
</comment>
<feature type="domain" description="Retrovirus-related Pol polyprotein from transposon TNT 1-94-like beta-barrel" evidence="1">
    <location>
        <begin position="127"/>
        <end position="190"/>
    </location>
</feature>
<evidence type="ECO:0000259" key="1">
    <source>
        <dbReference type="Pfam" id="PF22936"/>
    </source>
</evidence>
<dbReference type="InterPro" id="IPR054722">
    <property type="entry name" value="PolX-like_BBD"/>
</dbReference>
<reference evidence="2 3" key="1">
    <citation type="journal article" date="2018" name="PLoS Genet.">
        <title>Population sequencing reveals clonal diversity and ancestral inbreeding in the grapevine cultivar Chardonnay.</title>
        <authorList>
            <person name="Roach M.J."/>
            <person name="Johnson D.L."/>
            <person name="Bohlmann J."/>
            <person name="van Vuuren H.J."/>
            <person name="Jones S.J."/>
            <person name="Pretorius I.S."/>
            <person name="Schmidt S.A."/>
            <person name="Borneman A.R."/>
        </authorList>
    </citation>
    <scope>NUCLEOTIDE SEQUENCE [LARGE SCALE GENOMIC DNA]</scope>
    <source>
        <strain evidence="3">cv. Chardonnay</strain>
        <tissue evidence="2">Leaf</tissue>
    </source>
</reference>
<name>A0A438GIU2_VITVI</name>
<sequence>MRVDELVDSIQTYEMTLPNSYKSKDSAFKASKNEENDVEMPYERCGTLFSRLSYPNDIKNSMQATWSDSNSVESASIISKDARYDLNDMLAFVASMEPVNNSDCDTDDDEFTDEQREFLDNHFLSMKVRTYFTSLENYNGGTIIVGDGNLAHVKRNGSIAIPSCPKLDEVLYVEGLKANLLSISQICNKNHKVNFHQDLCEVVNKKGKVVIT</sequence>